<evidence type="ECO:0000256" key="11">
    <source>
        <dbReference type="ARBA" id="ARBA00023136"/>
    </source>
</evidence>
<dbReference type="GO" id="GO:0046872">
    <property type="term" value="F:metal ion binding"/>
    <property type="evidence" value="ECO:0007669"/>
    <property type="project" value="UniProtKB-UniRule"/>
</dbReference>
<dbReference type="PANTHER" id="PTHR19359">
    <property type="entry name" value="CYTOCHROME B5"/>
    <property type="match status" value="1"/>
</dbReference>
<sequence>MSTTFSLAQVAEHSQKKDIYVAIHNKVYNVTSFIEEHPGGEEVLLDEAGKDATEAFEDIGHSDEAREILENYYVADLDEAVSCLKRICLDRCSCNPRRTLRRLPSLVLLLSLNPLPPARKFDTNTFDFRVLNSNLSFAYSALRVVIPVLAVIGYLAYKYTGAQRA</sequence>
<comment type="subcellular location">
    <subcellularLocation>
        <location evidence="1">Endoplasmic reticulum membrane</location>
        <topology evidence="1">Single-pass membrane protein</topology>
        <orientation evidence="1">Cytoplasmic side</orientation>
    </subcellularLocation>
    <subcellularLocation>
        <location evidence="12">Microsome membrane</location>
        <topology evidence="12">Single-pass membrane protein</topology>
        <orientation evidence="12">Cytoplasmic side</orientation>
    </subcellularLocation>
</comment>
<keyword evidence="4 14" id="KW-0812">Transmembrane</keyword>
<comment type="caution">
    <text evidence="16">The sequence shown here is derived from an EMBL/GenBank/DDBJ whole genome shotgun (WGS) entry which is preliminary data.</text>
</comment>
<dbReference type="InterPro" id="IPR036400">
    <property type="entry name" value="Cyt_B5-like_heme/steroid_sf"/>
</dbReference>
<dbReference type="GO" id="GO:0005789">
    <property type="term" value="C:endoplasmic reticulum membrane"/>
    <property type="evidence" value="ECO:0007669"/>
    <property type="project" value="UniProtKB-SubCell"/>
</dbReference>
<comment type="similarity">
    <text evidence="13 14">Belongs to the cytochrome b5 family.</text>
</comment>
<evidence type="ECO:0000256" key="8">
    <source>
        <dbReference type="ARBA" id="ARBA00022982"/>
    </source>
</evidence>
<dbReference type="GO" id="GO:0020037">
    <property type="term" value="F:heme binding"/>
    <property type="evidence" value="ECO:0007669"/>
    <property type="project" value="UniProtKB-UniRule"/>
</dbReference>
<evidence type="ECO:0000256" key="14">
    <source>
        <dbReference type="RuleBase" id="RU362121"/>
    </source>
</evidence>
<keyword evidence="2" id="KW-0813">Transport</keyword>
<feature type="domain" description="Cytochrome b5 heme-binding" evidence="15">
    <location>
        <begin position="2"/>
        <end position="78"/>
    </location>
</feature>
<dbReference type="PROSITE" id="PS00191">
    <property type="entry name" value="CYTOCHROME_B5_1"/>
    <property type="match status" value="1"/>
</dbReference>
<dbReference type="Gene3D" id="3.10.120.10">
    <property type="entry name" value="Cytochrome b5-like heme/steroid binding domain"/>
    <property type="match status" value="1"/>
</dbReference>
<dbReference type="InterPro" id="IPR018506">
    <property type="entry name" value="Cyt_B5_heme-BS"/>
</dbReference>
<keyword evidence="7" id="KW-0492">Microsome</keyword>
<evidence type="ECO:0000259" key="15">
    <source>
        <dbReference type="PROSITE" id="PS50255"/>
    </source>
</evidence>
<evidence type="ECO:0000313" key="17">
    <source>
        <dbReference type="Proteomes" id="UP000612746"/>
    </source>
</evidence>
<keyword evidence="10 14" id="KW-0408">Iron</keyword>
<dbReference type="SMART" id="SM01117">
    <property type="entry name" value="Cyt-b5"/>
    <property type="match status" value="1"/>
</dbReference>
<evidence type="ECO:0000256" key="1">
    <source>
        <dbReference type="ARBA" id="ARBA00004131"/>
    </source>
</evidence>
<keyword evidence="8" id="KW-0249">Electron transport</keyword>
<evidence type="ECO:0000256" key="13">
    <source>
        <dbReference type="ARBA" id="ARBA00038168"/>
    </source>
</evidence>
<keyword evidence="5 14" id="KW-0479">Metal-binding</keyword>
<feature type="transmembrane region" description="Helical" evidence="14">
    <location>
        <begin position="136"/>
        <end position="157"/>
    </location>
</feature>
<gene>
    <name evidence="16" type="ORF">INT44_007180</name>
</gene>
<dbReference type="InterPro" id="IPR050668">
    <property type="entry name" value="Cytochrome_b5"/>
</dbReference>
<keyword evidence="3 14" id="KW-0349">Heme</keyword>
<dbReference type="AlphaFoldDB" id="A0A8H7PM05"/>
<dbReference type="EMBL" id="JAEPRA010000013">
    <property type="protein sequence ID" value="KAG2176517.1"/>
    <property type="molecule type" value="Genomic_DNA"/>
</dbReference>
<keyword evidence="17" id="KW-1185">Reference proteome</keyword>
<dbReference type="OrthoDB" id="260519at2759"/>
<evidence type="ECO:0000256" key="10">
    <source>
        <dbReference type="ARBA" id="ARBA00023004"/>
    </source>
</evidence>
<dbReference type="PRINTS" id="PR00363">
    <property type="entry name" value="CYTOCHROMEB5"/>
</dbReference>
<name>A0A8H7PM05_9FUNG</name>
<evidence type="ECO:0000313" key="16">
    <source>
        <dbReference type="EMBL" id="KAG2176517.1"/>
    </source>
</evidence>
<evidence type="ECO:0000256" key="9">
    <source>
        <dbReference type="ARBA" id="ARBA00022989"/>
    </source>
</evidence>
<accession>A0A8H7PM05</accession>
<dbReference type="SUPFAM" id="SSF55856">
    <property type="entry name" value="Cytochrome b5-like heme/steroid binding domain"/>
    <property type="match status" value="1"/>
</dbReference>
<evidence type="ECO:0000256" key="3">
    <source>
        <dbReference type="ARBA" id="ARBA00022617"/>
    </source>
</evidence>
<evidence type="ECO:0000256" key="12">
    <source>
        <dbReference type="ARBA" id="ARBA00037877"/>
    </source>
</evidence>
<dbReference type="InterPro" id="IPR001199">
    <property type="entry name" value="Cyt_B5-like_heme/steroid-bd"/>
</dbReference>
<evidence type="ECO:0000256" key="2">
    <source>
        <dbReference type="ARBA" id="ARBA00022448"/>
    </source>
</evidence>
<keyword evidence="6" id="KW-0256">Endoplasmic reticulum</keyword>
<evidence type="ECO:0000256" key="5">
    <source>
        <dbReference type="ARBA" id="ARBA00022723"/>
    </source>
</evidence>
<dbReference type="Pfam" id="PF00173">
    <property type="entry name" value="Cyt-b5"/>
    <property type="match status" value="1"/>
</dbReference>
<keyword evidence="11 14" id="KW-0472">Membrane</keyword>
<organism evidence="16 17">
    <name type="scientific">Umbelopsis vinacea</name>
    <dbReference type="NCBI Taxonomy" id="44442"/>
    <lineage>
        <taxon>Eukaryota</taxon>
        <taxon>Fungi</taxon>
        <taxon>Fungi incertae sedis</taxon>
        <taxon>Mucoromycota</taxon>
        <taxon>Mucoromycotina</taxon>
        <taxon>Umbelopsidomycetes</taxon>
        <taxon>Umbelopsidales</taxon>
        <taxon>Umbelopsidaceae</taxon>
        <taxon>Umbelopsis</taxon>
    </lineage>
</organism>
<reference evidence="16" key="1">
    <citation type="submission" date="2020-12" db="EMBL/GenBank/DDBJ databases">
        <title>Metabolic potential, ecology and presence of endohyphal bacteria is reflected in genomic diversity of Mucoromycotina.</title>
        <authorList>
            <person name="Muszewska A."/>
            <person name="Okrasinska A."/>
            <person name="Steczkiewicz K."/>
            <person name="Drgas O."/>
            <person name="Orlowska M."/>
            <person name="Perlinska-Lenart U."/>
            <person name="Aleksandrzak-Piekarczyk T."/>
            <person name="Szatraj K."/>
            <person name="Zielenkiewicz U."/>
            <person name="Pilsyk S."/>
            <person name="Malc E."/>
            <person name="Mieczkowski P."/>
            <person name="Kruszewska J.S."/>
            <person name="Biernat P."/>
            <person name="Pawlowska J."/>
        </authorList>
    </citation>
    <scope>NUCLEOTIDE SEQUENCE</scope>
    <source>
        <strain evidence="16">WA0000051536</strain>
    </source>
</reference>
<evidence type="ECO:0000256" key="6">
    <source>
        <dbReference type="ARBA" id="ARBA00022824"/>
    </source>
</evidence>
<protein>
    <recommendedName>
        <fullName evidence="15">Cytochrome b5 heme-binding domain-containing protein</fullName>
    </recommendedName>
</protein>
<evidence type="ECO:0000256" key="4">
    <source>
        <dbReference type="ARBA" id="ARBA00022692"/>
    </source>
</evidence>
<evidence type="ECO:0000256" key="7">
    <source>
        <dbReference type="ARBA" id="ARBA00022848"/>
    </source>
</evidence>
<proteinExistence type="inferred from homology"/>
<dbReference type="Proteomes" id="UP000612746">
    <property type="component" value="Unassembled WGS sequence"/>
</dbReference>
<dbReference type="FunFam" id="3.10.120.10:FF:000002">
    <property type="entry name" value="Cytochrome b5 type B"/>
    <property type="match status" value="1"/>
</dbReference>
<dbReference type="PROSITE" id="PS50255">
    <property type="entry name" value="CYTOCHROME_B5_2"/>
    <property type="match status" value="1"/>
</dbReference>
<dbReference type="PANTHER" id="PTHR19359:SF150">
    <property type="entry name" value="CYTOCHROME B5"/>
    <property type="match status" value="1"/>
</dbReference>
<keyword evidence="9 14" id="KW-1133">Transmembrane helix</keyword>